<dbReference type="InterPro" id="IPR049704">
    <property type="entry name" value="Aminotrans_3_PPA_site"/>
</dbReference>
<dbReference type="InterPro" id="IPR015421">
    <property type="entry name" value="PyrdxlP-dep_Trfase_major"/>
</dbReference>
<dbReference type="Proteomes" id="UP000252415">
    <property type="component" value="Unassembled WGS sequence"/>
</dbReference>
<dbReference type="EMBL" id="QPJD01000001">
    <property type="protein sequence ID" value="RCW51928.1"/>
    <property type="molecule type" value="Genomic_DNA"/>
</dbReference>
<dbReference type="InterPro" id="IPR015424">
    <property type="entry name" value="PyrdxlP-dep_Trfase"/>
</dbReference>
<keyword evidence="2 3" id="KW-0663">Pyridoxal phosphate</keyword>
<dbReference type="AlphaFoldDB" id="A0A368WB41"/>
<dbReference type="SUPFAM" id="SSF53383">
    <property type="entry name" value="PLP-dependent transferases"/>
    <property type="match status" value="1"/>
</dbReference>
<protein>
    <submittedName>
        <fullName evidence="4">N(6)-acetyl-beta-lysine transaminase</fullName>
    </submittedName>
</protein>
<dbReference type="OrthoDB" id="9807885at2"/>
<dbReference type="PANTHER" id="PTHR43094">
    <property type="entry name" value="AMINOTRANSFERASE"/>
    <property type="match status" value="1"/>
</dbReference>
<proteinExistence type="inferred from homology"/>
<accession>A0A368WB41</accession>
<dbReference type="Gene3D" id="3.90.1150.10">
    <property type="entry name" value="Aspartate Aminotransferase, domain 1"/>
    <property type="match status" value="1"/>
</dbReference>
<evidence type="ECO:0000256" key="3">
    <source>
        <dbReference type="RuleBase" id="RU003560"/>
    </source>
</evidence>
<evidence type="ECO:0000313" key="4">
    <source>
        <dbReference type="EMBL" id="RCW51928.1"/>
    </source>
</evidence>
<reference evidence="4 5" key="1">
    <citation type="submission" date="2018-07" db="EMBL/GenBank/DDBJ databases">
        <title>Genomic Encyclopedia of Type Strains, Phase III (KMG-III): the genomes of soil and plant-associated and newly described type strains.</title>
        <authorList>
            <person name="Whitman W."/>
        </authorList>
    </citation>
    <scope>NUCLEOTIDE SEQUENCE [LARGE SCALE GENOMIC DNA]</scope>
    <source>
        <strain evidence="4 5">CECT 7506</strain>
    </source>
</reference>
<keyword evidence="5" id="KW-1185">Reference proteome</keyword>
<dbReference type="GO" id="GO:0030170">
    <property type="term" value="F:pyridoxal phosphate binding"/>
    <property type="evidence" value="ECO:0007669"/>
    <property type="project" value="InterPro"/>
</dbReference>
<dbReference type="InterPro" id="IPR015422">
    <property type="entry name" value="PyrdxlP-dep_Trfase_small"/>
</dbReference>
<dbReference type="RefSeq" id="WP_114378167.1">
    <property type="nucleotide sequence ID" value="NZ_QPJD01000001.1"/>
</dbReference>
<dbReference type="CDD" id="cd00610">
    <property type="entry name" value="OAT_like"/>
    <property type="match status" value="1"/>
</dbReference>
<dbReference type="Gene3D" id="3.40.640.10">
    <property type="entry name" value="Type I PLP-dependent aspartate aminotransferase-like (Major domain)"/>
    <property type="match status" value="1"/>
</dbReference>
<dbReference type="PANTHER" id="PTHR43094:SF1">
    <property type="entry name" value="AMINOTRANSFERASE CLASS-III"/>
    <property type="match status" value="1"/>
</dbReference>
<name>A0A368WB41_9BACL</name>
<evidence type="ECO:0000313" key="5">
    <source>
        <dbReference type="Proteomes" id="UP000252415"/>
    </source>
</evidence>
<dbReference type="Pfam" id="PF00202">
    <property type="entry name" value="Aminotran_3"/>
    <property type="match status" value="1"/>
</dbReference>
<dbReference type="PIRSF" id="PIRSF000521">
    <property type="entry name" value="Transaminase_4ab_Lys_Orn"/>
    <property type="match status" value="1"/>
</dbReference>
<comment type="caution">
    <text evidence="4">The sequence shown here is derived from an EMBL/GenBank/DDBJ whole genome shotgun (WGS) entry which is preliminary data.</text>
</comment>
<gene>
    <name evidence="4" type="ORF">DFP97_101273</name>
</gene>
<dbReference type="PROSITE" id="PS00600">
    <property type="entry name" value="AA_TRANSFER_CLASS_3"/>
    <property type="match status" value="1"/>
</dbReference>
<organism evidence="4 5">
    <name type="scientific">Paenibacillus prosopidis</name>
    <dbReference type="NCBI Taxonomy" id="630520"/>
    <lineage>
        <taxon>Bacteria</taxon>
        <taxon>Bacillati</taxon>
        <taxon>Bacillota</taxon>
        <taxon>Bacilli</taxon>
        <taxon>Bacillales</taxon>
        <taxon>Paenibacillaceae</taxon>
        <taxon>Paenibacillus</taxon>
    </lineage>
</organism>
<evidence type="ECO:0000256" key="1">
    <source>
        <dbReference type="ARBA" id="ARBA00008954"/>
    </source>
</evidence>
<dbReference type="InterPro" id="IPR005814">
    <property type="entry name" value="Aminotrans_3"/>
</dbReference>
<dbReference type="GO" id="GO:0008483">
    <property type="term" value="F:transaminase activity"/>
    <property type="evidence" value="ECO:0007669"/>
    <property type="project" value="InterPro"/>
</dbReference>
<evidence type="ECO:0000256" key="2">
    <source>
        <dbReference type="ARBA" id="ARBA00022898"/>
    </source>
</evidence>
<comment type="similarity">
    <text evidence="1 3">Belongs to the class-III pyridoxal-phosphate-dependent aminotransferase family.</text>
</comment>
<sequence>MQREHLIKPLLGRSYPAVQYGKGVFLYDEQGKSYLDACSGAVTASIGHGVQEVADAMLEQASKVSFVYRSQFTSEPAEELARKLSELAPGGDYWVFFVNSGSEATETAMKIAIQHWQERGRPEKYQIISRRMSYHGITMGALSMSGHAARRRRFLPLLEDFPVVAPPYCYRCPFGAAFPACELMCADDLETAIGRIGAEHIAAFIAEPIIGAAGGAVVPPEGYYRKMKDICERNEILFIADEVMTGIARTGKMFGLEHWGVEPDLIALGKGMSAGYTPMAAALVSDHVMEPVLQGSKSIMSGHTYSANPQSAAVSLAVLDYIGKHRLAEAAETSGAYLLSRLHELAQQCEIIGDVRGKGLLLAIELVAGRTAKQPFPSRLGVTSRIVDKAFHKGLLVYPAAGGADGEGDAIIIAPPLVIKREEIDLLTALLKETLEEVTRELGEAEVEEQ</sequence>
<dbReference type="NCBIfam" id="NF005375">
    <property type="entry name" value="PRK06917.1"/>
    <property type="match status" value="1"/>
</dbReference>